<keyword evidence="2" id="KW-0418">Kinase</keyword>
<comment type="caution">
    <text evidence="2">The sequence shown here is derived from an EMBL/GenBank/DDBJ whole genome shotgun (WGS) entry which is preliminary data.</text>
</comment>
<dbReference type="Gene3D" id="3.30.420.40">
    <property type="match status" value="2"/>
</dbReference>
<dbReference type="STRING" id="863239.GCA_000213935_02603"/>
<keyword evidence="2" id="KW-0808">Transferase</keyword>
<dbReference type="Pfam" id="PF00480">
    <property type="entry name" value="ROK"/>
    <property type="match status" value="1"/>
</dbReference>
<comment type="similarity">
    <text evidence="1">Belongs to the ROK (NagC/XylR) family.</text>
</comment>
<sequence>MATDSRAQDVGFGVDIGGSGIKGATVDLDTGDFIGERTKILTPRPATPDAVADVVADLLDRTGWTGPVGITVPAVVQDQTARTAANIDHSWIGTDCAELFRTRLAVDGVPREVTVLNDADAAGIAEARYGSDAARSGAVLLLTLGTGIGSALLVNGVLYPNTELGHLRFPAMDAEKWASSAVKDREDLTYREWARRLDLVLAEYVRILNPQTVIVGGGVSRKADKWVPELTVDVPVVPAELRNRAGIVGAAVAVREGIRP</sequence>
<protein>
    <submittedName>
        <fullName evidence="2">Polyphosphate glucokinase</fullName>
    </submittedName>
</protein>
<evidence type="ECO:0000313" key="3">
    <source>
        <dbReference type="Proteomes" id="UP000261739"/>
    </source>
</evidence>
<evidence type="ECO:0000256" key="1">
    <source>
        <dbReference type="ARBA" id="ARBA00006479"/>
    </source>
</evidence>
<reference evidence="2 3" key="1">
    <citation type="journal article" date="2018" name="Nat. Biotechnol.">
        <title>A standardized bacterial taxonomy based on genome phylogeny substantially revises the tree of life.</title>
        <authorList>
            <person name="Parks D.H."/>
            <person name="Chuvochina M."/>
            <person name="Waite D.W."/>
            <person name="Rinke C."/>
            <person name="Skarshewski A."/>
            <person name="Chaumeil P.A."/>
            <person name="Hugenholtz P."/>
        </authorList>
    </citation>
    <scope>NUCLEOTIDE SEQUENCE [LARGE SCALE GENOMIC DNA]</scope>
    <source>
        <strain evidence="2">UBA11247</strain>
    </source>
</reference>
<dbReference type="RefSeq" id="WP_273052714.1">
    <property type="nucleotide sequence ID" value="NZ_DAITTW010000021.1"/>
</dbReference>
<dbReference type="SUPFAM" id="SSF53067">
    <property type="entry name" value="Actin-like ATPase domain"/>
    <property type="match status" value="1"/>
</dbReference>
<dbReference type="PANTHER" id="PTHR18964:SF146">
    <property type="entry name" value="POLYPHOSPHATE GLUCOKINASE"/>
    <property type="match status" value="1"/>
</dbReference>
<name>A0A3D4T1E4_9CORY</name>
<gene>
    <name evidence="2" type="ORF">DIW82_11440</name>
</gene>
<dbReference type="GO" id="GO:0016301">
    <property type="term" value="F:kinase activity"/>
    <property type="evidence" value="ECO:0007669"/>
    <property type="project" value="UniProtKB-KW"/>
</dbReference>
<dbReference type="AlphaFoldDB" id="A0A3D4T1E4"/>
<dbReference type="InterPro" id="IPR000600">
    <property type="entry name" value="ROK"/>
</dbReference>
<accession>A0A3D4T1E4</accession>
<dbReference type="CDD" id="cd24058">
    <property type="entry name" value="ASKHA_NBD_ROK_PPGK"/>
    <property type="match status" value="1"/>
</dbReference>
<evidence type="ECO:0000313" key="2">
    <source>
        <dbReference type="EMBL" id="HCT15362.1"/>
    </source>
</evidence>
<dbReference type="InterPro" id="IPR043129">
    <property type="entry name" value="ATPase_NBD"/>
</dbReference>
<proteinExistence type="inferred from homology"/>
<organism evidence="2 3">
    <name type="scientific">Corynebacterium nuruki</name>
    <dbReference type="NCBI Taxonomy" id="1032851"/>
    <lineage>
        <taxon>Bacteria</taxon>
        <taxon>Bacillati</taxon>
        <taxon>Actinomycetota</taxon>
        <taxon>Actinomycetes</taxon>
        <taxon>Mycobacteriales</taxon>
        <taxon>Corynebacteriaceae</taxon>
        <taxon>Corynebacterium</taxon>
    </lineage>
</organism>
<dbReference type="NCBIfam" id="NF045942">
    <property type="entry name" value="PolPhglucPhase"/>
    <property type="match status" value="1"/>
</dbReference>
<dbReference type="Proteomes" id="UP000261739">
    <property type="component" value="Unassembled WGS sequence"/>
</dbReference>
<dbReference type="EMBL" id="DQID01000293">
    <property type="protein sequence ID" value="HCT15362.1"/>
    <property type="molecule type" value="Genomic_DNA"/>
</dbReference>
<dbReference type="PANTHER" id="PTHR18964">
    <property type="entry name" value="ROK (REPRESSOR, ORF, KINASE) FAMILY"/>
    <property type="match status" value="1"/>
</dbReference>